<sequence>MDPSVTQFISHIAQCFATTSADNLVTSLPLNHTHPFYRPLHEALGNTSVESLDAENISPFLSAIPDDMGDSLASFLSAVLKNIKGSQNTQDEAERTYDDFIKLYLVYSEANRIYGTSSNDVYIYSFMTPLILILAQKILQLSREAAVLSNHPPRHPKSSRSIQDATRQVLERSMQIATSPMTDAEWQAISRQPYVVGDIIWPLTNILFRIYSLRKLHTQSTELQKVLHNLMPHEEKRFASRGNLVKAVDVCQSYYWRGKLGVVLLDMRNASFWLEKAWTISPKDEEGWMQRRSILIRLIPVNLLLGRIPSPEILETYKLNQFVPLIHAFKTGNIPLWRRHLEEQREWLRRRSVWLILFERGELLVWRNLFRTTLKIYYMTEPTAIKNRCPTWIFVSAAAITFTGSGEIEDGTITIDDIIVVVASLIDQSLILGHMSYSHKQLVMKPADDGFGGFPRISQVVPRRVEAVQ</sequence>
<dbReference type="GO" id="GO:0070390">
    <property type="term" value="C:transcription export complex 2"/>
    <property type="evidence" value="ECO:0007669"/>
    <property type="project" value="TreeGrafter"/>
</dbReference>
<dbReference type="GO" id="GO:0003723">
    <property type="term" value="F:RNA binding"/>
    <property type="evidence" value="ECO:0007669"/>
    <property type="project" value="InterPro"/>
</dbReference>
<accession>A0AAJ8JXT4</accession>
<dbReference type="RefSeq" id="XP_066071057.1">
    <property type="nucleotide sequence ID" value="XM_066214960.1"/>
</dbReference>
<dbReference type="GO" id="GO:0006368">
    <property type="term" value="P:transcription elongation by RNA polymerase II"/>
    <property type="evidence" value="ECO:0007669"/>
    <property type="project" value="TreeGrafter"/>
</dbReference>
<dbReference type="KEGG" id="cdep:91089802"/>
<dbReference type="InterPro" id="IPR045114">
    <property type="entry name" value="Csn12-like"/>
</dbReference>
<dbReference type="GO" id="GO:0003690">
    <property type="term" value="F:double-stranded DNA binding"/>
    <property type="evidence" value="ECO:0007669"/>
    <property type="project" value="InterPro"/>
</dbReference>
<evidence type="ECO:0008006" key="3">
    <source>
        <dbReference type="Google" id="ProtNLM"/>
    </source>
</evidence>
<dbReference type="GO" id="GO:0000973">
    <property type="term" value="P:post-transcriptional tethering of RNA polymerase II gene DNA at nuclear periphery"/>
    <property type="evidence" value="ECO:0007669"/>
    <property type="project" value="TreeGrafter"/>
</dbReference>
<dbReference type="GeneID" id="91089802"/>
<reference evidence="1" key="2">
    <citation type="journal article" date="2022" name="Elife">
        <title>Obligate sexual reproduction of a homothallic fungus closely related to the Cryptococcus pathogenic species complex.</title>
        <authorList>
            <person name="Passer A.R."/>
            <person name="Clancey S.A."/>
            <person name="Shea T."/>
            <person name="David-Palma M."/>
            <person name="Averette A.F."/>
            <person name="Boekhout T."/>
            <person name="Porcel B.M."/>
            <person name="Nowrousian M."/>
            <person name="Cuomo C.A."/>
            <person name="Sun S."/>
            <person name="Heitman J."/>
            <person name="Coelho M.A."/>
        </authorList>
    </citation>
    <scope>NUCLEOTIDE SEQUENCE</scope>
    <source>
        <strain evidence="1">CBS 7841</strain>
    </source>
</reference>
<keyword evidence="2" id="KW-1185">Reference proteome</keyword>
<gene>
    <name evidence="1" type="ORF">L203_105593</name>
</gene>
<dbReference type="GO" id="GO:0016973">
    <property type="term" value="P:poly(A)+ mRNA export from nucleus"/>
    <property type="evidence" value="ECO:0007669"/>
    <property type="project" value="TreeGrafter"/>
</dbReference>
<dbReference type="PANTHER" id="PTHR12732:SF8">
    <property type="entry name" value="NUCLEAR MRNA EXPORT PROTEIN THP1"/>
    <property type="match status" value="1"/>
</dbReference>
<dbReference type="AlphaFoldDB" id="A0AAJ8JXT4"/>
<organism evidence="1 2">
    <name type="scientific">Cryptococcus depauperatus CBS 7841</name>
    <dbReference type="NCBI Taxonomy" id="1295531"/>
    <lineage>
        <taxon>Eukaryota</taxon>
        <taxon>Fungi</taxon>
        <taxon>Dikarya</taxon>
        <taxon>Basidiomycota</taxon>
        <taxon>Agaricomycotina</taxon>
        <taxon>Tremellomycetes</taxon>
        <taxon>Tremellales</taxon>
        <taxon>Cryptococcaceae</taxon>
        <taxon>Cryptococcus</taxon>
    </lineage>
</organism>
<dbReference type="PANTHER" id="PTHR12732">
    <property type="entry name" value="UNCHARACTERIZED PROTEASOME COMPONENT REGION PCI-CONTAINING"/>
    <property type="match status" value="1"/>
</dbReference>
<reference evidence="1" key="3">
    <citation type="submission" date="2024-01" db="EMBL/GenBank/DDBJ databases">
        <authorList>
            <person name="Coelho M.A."/>
            <person name="David-Palma M."/>
            <person name="Shea T."/>
            <person name="Sun S."/>
            <person name="Cuomo C.A."/>
            <person name="Heitman J."/>
        </authorList>
    </citation>
    <scope>NUCLEOTIDE SEQUENCE</scope>
    <source>
        <strain evidence="1">CBS 7841</strain>
    </source>
</reference>
<evidence type="ECO:0000313" key="1">
    <source>
        <dbReference type="EMBL" id="WVN90357.1"/>
    </source>
</evidence>
<reference evidence="1" key="1">
    <citation type="submission" date="2016-06" db="EMBL/GenBank/DDBJ databases">
        <authorList>
            <person name="Cuomo C."/>
            <person name="Litvintseva A."/>
            <person name="Heitman J."/>
            <person name="Chen Y."/>
            <person name="Sun S."/>
            <person name="Springer D."/>
            <person name="Dromer F."/>
            <person name="Young S."/>
            <person name="Zeng Q."/>
            <person name="Chapman S."/>
            <person name="Gujja S."/>
            <person name="Saif S."/>
            <person name="Birren B."/>
        </authorList>
    </citation>
    <scope>NUCLEOTIDE SEQUENCE</scope>
    <source>
        <strain evidence="1">CBS 7841</strain>
    </source>
</reference>
<proteinExistence type="predicted"/>
<evidence type="ECO:0000313" key="2">
    <source>
        <dbReference type="Proteomes" id="UP000094043"/>
    </source>
</evidence>
<dbReference type="Proteomes" id="UP000094043">
    <property type="component" value="Chromosome 7"/>
</dbReference>
<protein>
    <recommendedName>
        <fullName evidence="3">PCI domain-containing protein</fullName>
    </recommendedName>
</protein>
<dbReference type="EMBL" id="CP143790">
    <property type="protein sequence ID" value="WVN90357.1"/>
    <property type="molecule type" value="Genomic_DNA"/>
</dbReference>
<name>A0AAJ8JXT4_9TREE</name>